<comment type="similarity">
    <text evidence="7">Belongs to the TonB-dependent receptor family.</text>
</comment>
<dbReference type="InterPro" id="IPR008969">
    <property type="entry name" value="CarboxyPept-like_regulatory"/>
</dbReference>
<dbReference type="Gene3D" id="2.170.130.10">
    <property type="entry name" value="TonB-dependent receptor, plug domain"/>
    <property type="match status" value="1"/>
</dbReference>
<name>A6LGL8_PARD8</name>
<evidence type="ECO:0000256" key="7">
    <source>
        <dbReference type="PROSITE-ProRule" id="PRU01360"/>
    </source>
</evidence>
<dbReference type="InterPro" id="IPR023996">
    <property type="entry name" value="TonB-dep_OMP_SusC/RagA"/>
</dbReference>
<feature type="domain" description="Secretin/TonB short N-terminal" evidence="8">
    <location>
        <begin position="79"/>
        <end position="130"/>
    </location>
</feature>
<dbReference type="InterPro" id="IPR011662">
    <property type="entry name" value="Secretin/TonB_short_N"/>
</dbReference>
<organism evidence="9 10">
    <name type="scientific">Parabacteroides distasonis (strain ATCC 8503 / DSM 20701 / CIP 104284 / JCM 5825 / NCTC 11152)</name>
    <dbReference type="NCBI Taxonomy" id="435591"/>
    <lineage>
        <taxon>Bacteria</taxon>
        <taxon>Pseudomonadati</taxon>
        <taxon>Bacteroidota</taxon>
        <taxon>Bacteroidia</taxon>
        <taxon>Bacteroidales</taxon>
        <taxon>Tannerellaceae</taxon>
        <taxon>Parabacteroides</taxon>
    </lineage>
</organism>
<evidence type="ECO:0000256" key="4">
    <source>
        <dbReference type="ARBA" id="ARBA00022692"/>
    </source>
</evidence>
<dbReference type="InterPro" id="IPR023997">
    <property type="entry name" value="TonB-dep_OMP_SusC/RagA_CS"/>
</dbReference>
<sequence>MQMIWMRNTNVINPLKGHHQSQVKLLKIKLFMKVVKKVIYVAMASFCLNLTVSSQNITLKMSNITVKQAMDELKSRSGYSFVFSSADVDTGKKISVSSENQSINAVIEQILRGQGLTYEIQGKNIILKKDILTSVDKKTKITGIVKDQYGEPIIGANVVVKGTTLGTITDIDGNYTLDIPLGASLQVSYIGYLTQEVATVGKNNINVSLIEDTQKLEEVVVVAYGVQKKATKTGAIEDIKGEDLKKNIAPNVSGSLAGKLSGVSMRPSNGKPGEDNPKIYIRGISSTGKQEPLIVVDGVIRDNMNQIDPNDIESISVLKDAAAIAPYGLGGANGVVLITTKKGETGKPTLSLNAYYGWQSPTVYPDMVNAKDYMTLRNEAYLNDNNGQIPQGGSLPFSPDLIADYDRLHALDPDKYPNSNFYDEMANFNTPIQSYNLSLSGGSEKVRYYLGLGYFDQQGMFDPVYYKRYSMNAKVDMDATKTTKLAFAMNGTVERNNLGPAPFAPGYMPIKNLYFSNGLPGESNGSSPGGELNSGSYDRRDNNTLLTTISIEQQLPFIKGLSVKGVFSYDPDFRYEKTWTKPNYYYIMDETTSPYTYKKAVNGEEITSLNQKSIKNERLTYQAYANYAQTFGKHEVTGLLVFEARDTKSNWFSAYRKNFQVDMDEMDMGNSDKMDFNNGGSSSQTTQAGIVYRATYGYDGKYLVEASGRYDGHSYFAPGKRWAFFPSFSAGWRISEEKFFKENISWVDNLKIRASWGQSGNLAGDPFQYLSAYELFNNAYAFGNTLVQGSKMPREANPNITWEKAESMNIGIDASFFNGLLTFAGDYFYQRREGMLLSPNINVPVEYGLGLAEENAGVMNNRGFEFQIGVNKMLPNGLMLHFDGNFSYAKNEMEKIYESLDTYNSPNRRRTGRSWKTPFGYKALGLFSTADDKNSDGVINVDDGYMIDQFGAVLHPGDVKYADISGPEGTPDGVIDAWDETVVGYAPYPRITYGFTLTAEWKGFDVSLFFQGAAQASINTQGYVTVPFRLNNTNVSYEFFNNYWTPERQDARYPRITQSPYKNNTTNSEYDNGFGPYSSSFWMRNSNFLRLKNIVIGYTLPSAWTKKAGLNSVRIYWTGQNLLTFSNLGFIDPEIDYEKRDEGYPLQKANTIGLNVTF</sequence>
<keyword evidence="10" id="KW-1185">Reference proteome</keyword>
<dbReference type="EMBL" id="CP000140">
    <property type="protein sequence ID" value="ABR44832.1"/>
    <property type="molecule type" value="Genomic_DNA"/>
</dbReference>
<dbReference type="BioCyc" id="PDIS435591:G1G5A-3205-MONOMER"/>
<dbReference type="Gene3D" id="3.55.50.30">
    <property type="match status" value="1"/>
</dbReference>
<dbReference type="SMART" id="SM00965">
    <property type="entry name" value="STN"/>
    <property type="match status" value="1"/>
</dbReference>
<dbReference type="InterPro" id="IPR037066">
    <property type="entry name" value="Plug_dom_sf"/>
</dbReference>
<dbReference type="GO" id="GO:0009279">
    <property type="term" value="C:cell outer membrane"/>
    <property type="evidence" value="ECO:0007669"/>
    <property type="project" value="UniProtKB-SubCell"/>
</dbReference>
<keyword evidence="2 7" id="KW-0813">Transport</keyword>
<dbReference type="PaxDb" id="435591-BDI_3126"/>
<keyword evidence="6 7" id="KW-0998">Cell outer membrane</keyword>
<keyword evidence="5 7" id="KW-0472">Membrane</keyword>
<proteinExistence type="inferred from homology"/>
<keyword evidence="4 7" id="KW-0812">Transmembrane</keyword>
<dbReference type="STRING" id="435591.BDI_3126"/>
<dbReference type="FunFam" id="2.60.40.1120:FF:000003">
    <property type="entry name" value="Outer membrane protein Omp121"/>
    <property type="match status" value="1"/>
</dbReference>
<dbReference type="FunFam" id="2.170.130.10:FF:000003">
    <property type="entry name" value="SusC/RagA family TonB-linked outer membrane protein"/>
    <property type="match status" value="1"/>
</dbReference>
<keyword evidence="3 7" id="KW-1134">Transmembrane beta strand</keyword>
<dbReference type="InterPro" id="IPR012910">
    <property type="entry name" value="Plug_dom"/>
</dbReference>
<dbReference type="NCBIfam" id="TIGR04056">
    <property type="entry name" value="OMP_RagA_SusC"/>
    <property type="match status" value="1"/>
</dbReference>
<evidence type="ECO:0000259" key="8">
    <source>
        <dbReference type="SMART" id="SM00965"/>
    </source>
</evidence>
<dbReference type="Pfam" id="PF07715">
    <property type="entry name" value="Plug"/>
    <property type="match status" value="1"/>
</dbReference>
<comment type="subcellular location">
    <subcellularLocation>
        <location evidence="1 7">Cell outer membrane</location>
        <topology evidence="1 7">Multi-pass membrane protein</topology>
    </subcellularLocation>
</comment>
<evidence type="ECO:0000313" key="9">
    <source>
        <dbReference type="EMBL" id="ABR44832.1"/>
    </source>
</evidence>
<protein>
    <submittedName>
        <fullName evidence="9">Putative outer membrane protein, probably involved in nutrient binding</fullName>
    </submittedName>
</protein>
<dbReference type="KEGG" id="pdi:BDI_3126"/>
<gene>
    <name evidence="9" type="ordered locus">BDI_3126</name>
</gene>
<dbReference type="SUPFAM" id="SSF56935">
    <property type="entry name" value="Porins"/>
    <property type="match status" value="1"/>
</dbReference>
<dbReference type="SUPFAM" id="SSF49464">
    <property type="entry name" value="Carboxypeptidase regulatory domain-like"/>
    <property type="match status" value="1"/>
</dbReference>
<dbReference type="NCBIfam" id="TIGR04057">
    <property type="entry name" value="SusC_RagA_signa"/>
    <property type="match status" value="1"/>
</dbReference>
<dbReference type="InterPro" id="IPR039426">
    <property type="entry name" value="TonB-dep_rcpt-like"/>
</dbReference>
<dbReference type="Pfam" id="PF13715">
    <property type="entry name" value="CarbopepD_reg_2"/>
    <property type="match status" value="1"/>
</dbReference>
<dbReference type="Pfam" id="PF07660">
    <property type="entry name" value="STN"/>
    <property type="match status" value="1"/>
</dbReference>
<dbReference type="PROSITE" id="PS52016">
    <property type="entry name" value="TONB_DEPENDENT_REC_3"/>
    <property type="match status" value="1"/>
</dbReference>
<dbReference type="PATRIC" id="fig|435591.13.peg.3087"/>
<dbReference type="Proteomes" id="UP000000566">
    <property type="component" value="Chromosome"/>
</dbReference>
<evidence type="ECO:0000313" key="10">
    <source>
        <dbReference type="Proteomes" id="UP000000566"/>
    </source>
</evidence>
<dbReference type="AlphaFoldDB" id="A6LGL8"/>
<evidence type="ECO:0000256" key="5">
    <source>
        <dbReference type="ARBA" id="ARBA00023136"/>
    </source>
</evidence>
<dbReference type="InterPro" id="IPR036942">
    <property type="entry name" value="Beta-barrel_TonB_sf"/>
</dbReference>
<accession>A6LGL8</accession>
<dbReference type="eggNOG" id="COG1629">
    <property type="taxonomic scope" value="Bacteria"/>
</dbReference>
<reference evidence="9 10" key="1">
    <citation type="journal article" date="2007" name="PLoS Biol.">
        <title>Evolution of symbiotic bacteria in the distal human intestine.</title>
        <authorList>
            <person name="Xu J."/>
            <person name="Mahowald M.A."/>
            <person name="Ley R.E."/>
            <person name="Lozupone C.A."/>
            <person name="Hamady M."/>
            <person name="Martens E.C."/>
            <person name="Henrissat B."/>
            <person name="Coutinho P.M."/>
            <person name="Minx P."/>
            <person name="Latreille P."/>
            <person name="Cordum H."/>
            <person name="Van Brunt A."/>
            <person name="Kim K."/>
            <person name="Fulton R.S."/>
            <person name="Fulton L.A."/>
            <person name="Clifton S.W."/>
            <person name="Wilson R.K."/>
            <person name="Knight R.D."/>
            <person name="Gordon J.I."/>
        </authorList>
    </citation>
    <scope>NUCLEOTIDE SEQUENCE [LARGE SCALE GENOMIC DNA]</scope>
    <source>
        <strain evidence="10">ATCC 8503 / DSM 20701 / CIP 104284 / JCM 5825 / NCTC 11152</strain>
    </source>
</reference>
<evidence type="ECO:0000256" key="3">
    <source>
        <dbReference type="ARBA" id="ARBA00022452"/>
    </source>
</evidence>
<dbReference type="Gene3D" id="2.60.40.1120">
    <property type="entry name" value="Carboxypeptidase-like, regulatory domain"/>
    <property type="match status" value="1"/>
</dbReference>
<evidence type="ECO:0000256" key="2">
    <source>
        <dbReference type="ARBA" id="ARBA00022448"/>
    </source>
</evidence>
<evidence type="ECO:0000256" key="1">
    <source>
        <dbReference type="ARBA" id="ARBA00004571"/>
    </source>
</evidence>
<dbReference type="Gene3D" id="2.40.170.20">
    <property type="entry name" value="TonB-dependent receptor, beta-barrel domain"/>
    <property type="match status" value="1"/>
</dbReference>
<dbReference type="HOGENOM" id="CLU_004317_1_0_10"/>
<evidence type="ECO:0000256" key="6">
    <source>
        <dbReference type="ARBA" id="ARBA00023237"/>
    </source>
</evidence>